<keyword evidence="5" id="KW-1185">Reference proteome</keyword>
<reference evidence="4 5" key="1">
    <citation type="submission" date="2018-07" db="EMBL/GenBank/DDBJ databases">
        <title>Freshwater and sediment microbial communities from various areas in North America, analyzing microbe dynamics in response to fracking.</title>
        <authorList>
            <person name="Lamendella R."/>
        </authorList>
    </citation>
    <scope>NUCLEOTIDE SEQUENCE [LARGE SCALE GENOMIC DNA]</scope>
    <source>
        <strain evidence="4 5">160A</strain>
    </source>
</reference>
<protein>
    <recommendedName>
        <fullName evidence="6">TIGR01777 family protein</fullName>
    </recommendedName>
</protein>
<proteinExistence type="inferred from homology"/>
<comment type="caution">
    <text evidence="4">The sequence shown here is derived from an EMBL/GenBank/DDBJ whole genome shotgun (WGS) entry which is preliminary data.</text>
</comment>
<dbReference type="PANTHER" id="PTHR11092:SF0">
    <property type="entry name" value="EPIMERASE FAMILY PROTEIN SDR39U1"/>
    <property type="match status" value="1"/>
</dbReference>
<feature type="domain" description="NAD-dependent epimerase/dehydratase" evidence="2">
    <location>
        <begin position="3"/>
        <end position="209"/>
    </location>
</feature>
<dbReference type="AlphaFoldDB" id="A0A368UL63"/>
<dbReference type="SUPFAM" id="SSF51735">
    <property type="entry name" value="NAD(P)-binding Rossmann-fold domains"/>
    <property type="match status" value="1"/>
</dbReference>
<dbReference type="InterPro" id="IPR036291">
    <property type="entry name" value="NAD(P)-bd_dom_sf"/>
</dbReference>
<dbReference type="Pfam" id="PF01370">
    <property type="entry name" value="Epimerase"/>
    <property type="match status" value="1"/>
</dbReference>
<dbReference type="InterPro" id="IPR013549">
    <property type="entry name" value="DUF1731"/>
</dbReference>
<dbReference type="EMBL" id="QPIZ01000028">
    <property type="protein sequence ID" value="RCW29439.1"/>
    <property type="molecule type" value="Genomic_DNA"/>
</dbReference>
<gene>
    <name evidence="4" type="ORF">DFO77_12841</name>
</gene>
<evidence type="ECO:0000313" key="5">
    <source>
        <dbReference type="Proteomes" id="UP000252733"/>
    </source>
</evidence>
<organism evidence="4 5">
    <name type="scientific">Marinilabilia salmonicolor</name>
    <dbReference type="NCBI Taxonomy" id="989"/>
    <lineage>
        <taxon>Bacteria</taxon>
        <taxon>Pseudomonadati</taxon>
        <taxon>Bacteroidota</taxon>
        <taxon>Bacteroidia</taxon>
        <taxon>Marinilabiliales</taxon>
        <taxon>Marinilabiliaceae</taxon>
        <taxon>Marinilabilia</taxon>
    </lineage>
</organism>
<sequence length="286" mass="31286">MNIAISGITGLIGQALAERLLNAGHCVAGIGRADFGRDIAHLQNKLKGVDVVVHLAGAPILKRWTKKWKETILSSRTETTAQLVEAMNGMMIPPSVFVSASAVGIYDTFEVHDEYSTEYADDFLSIVCQRWETEAMQVDTAKIRLAVVRLGMVLSSEGGALKQMALPFKMGVGGRIGDGMQPMPYIHIDDLTAGVEWIINHDDQKGVFNMVAPQMVSNTEFTDALSAVLNRPAFFVIPEFALRILYGGAATVITEGQKVIPHRLPDSGFQYRFPDIRLALGDLLKK</sequence>
<evidence type="ECO:0000256" key="1">
    <source>
        <dbReference type="ARBA" id="ARBA00009353"/>
    </source>
</evidence>
<dbReference type="PANTHER" id="PTHR11092">
    <property type="entry name" value="SUGAR NUCLEOTIDE EPIMERASE RELATED"/>
    <property type="match status" value="1"/>
</dbReference>
<dbReference type="InterPro" id="IPR010099">
    <property type="entry name" value="SDR39U1"/>
</dbReference>
<dbReference type="Proteomes" id="UP000252733">
    <property type="component" value="Unassembled WGS sequence"/>
</dbReference>
<dbReference type="InterPro" id="IPR001509">
    <property type="entry name" value="Epimerase_deHydtase"/>
</dbReference>
<evidence type="ECO:0000259" key="2">
    <source>
        <dbReference type="Pfam" id="PF01370"/>
    </source>
</evidence>
<dbReference type="RefSeq" id="WP_114437884.1">
    <property type="nucleotide sequence ID" value="NZ_QPIZ01000028.1"/>
</dbReference>
<comment type="similarity">
    <text evidence="1">Belongs to the NAD(P)-dependent epimerase/dehydratase family. SDR39U1 subfamily.</text>
</comment>
<dbReference type="Pfam" id="PF08338">
    <property type="entry name" value="DUF1731"/>
    <property type="match status" value="1"/>
</dbReference>
<evidence type="ECO:0008006" key="6">
    <source>
        <dbReference type="Google" id="ProtNLM"/>
    </source>
</evidence>
<accession>A0A368UL63</accession>
<evidence type="ECO:0000313" key="4">
    <source>
        <dbReference type="EMBL" id="RCW29439.1"/>
    </source>
</evidence>
<dbReference type="NCBIfam" id="TIGR01777">
    <property type="entry name" value="yfcH"/>
    <property type="match status" value="1"/>
</dbReference>
<evidence type="ECO:0000259" key="3">
    <source>
        <dbReference type="Pfam" id="PF08338"/>
    </source>
</evidence>
<dbReference type="Gene3D" id="3.40.50.720">
    <property type="entry name" value="NAD(P)-binding Rossmann-like Domain"/>
    <property type="match status" value="1"/>
</dbReference>
<name>A0A368UL63_9BACT</name>
<feature type="domain" description="DUF1731" evidence="3">
    <location>
        <begin position="237"/>
        <end position="283"/>
    </location>
</feature>